<dbReference type="InterPro" id="IPR035979">
    <property type="entry name" value="RBD_domain_sf"/>
</dbReference>
<evidence type="ECO:0000259" key="3">
    <source>
        <dbReference type="PROSITE" id="PS50102"/>
    </source>
</evidence>
<keyword evidence="5" id="KW-1185">Reference proteome</keyword>
<proteinExistence type="predicted"/>
<evidence type="ECO:0000256" key="2">
    <source>
        <dbReference type="PROSITE-ProRule" id="PRU00176"/>
    </source>
</evidence>
<feature type="domain" description="RRM" evidence="3">
    <location>
        <begin position="225"/>
        <end position="298"/>
    </location>
</feature>
<dbReference type="Pfam" id="PF00076">
    <property type="entry name" value="RRM_1"/>
    <property type="match status" value="2"/>
</dbReference>
<organism evidence="4 5">
    <name type="scientific">Nakaseomyces bracarensis</name>
    <dbReference type="NCBI Taxonomy" id="273131"/>
    <lineage>
        <taxon>Eukaryota</taxon>
        <taxon>Fungi</taxon>
        <taxon>Dikarya</taxon>
        <taxon>Ascomycota</taxon>
        <taxon>Saccharomycotina</taxon>
        <taxon>Saccharomycetes</taxon>
        <taxon>Saccharomycetales</taxon>
        <taxon>Saccharomycetaceae</taxon>
        <taxon>Nakaseomyces</taxon>
    </lineage>
</organism>
<comment type="caution">
    <text evidence="4">The sequence shown here is derived from an EMBL/GenBank/DDBJ whole genome shotgun (WGS) entry which is preliminary data.</text>
</comment>
<dbReference type="InterPro" id="IPR000504">
    <property type="entry name" value="RRM_dom"/>
</dbReference>
<feature type="domain" description="RRM" evidence="3">
    <location>
        <begin position="316"/>
        <end position="407"/>
    </location>
</feature>
<dbReference type="PANTHER" id="PTHR14089:SF8">
    <property type="entry name" value="RNA-BINDING PROTEIN MRN1"/>
    <property type="match status" value="1"/>
</dbReference>
<dbReference type="PANTHER" id="PTHR14089">
    <property type="entry name" value="PRE-MRNA-SPLICING FACTOR RBM22"/>
    <property type="match status" value="1"/>
</dbReference>
<dbReference type="EMBL" id="JBEVYD010000012">
    <property type="protein sequence ID" value="KAL3229119.1"/>
    <property type="molecule type" value="Genomic_DNA"/>
</dbReference>
<dbReference type="SUPFAM" id="SSF54928">
    <property type="entry name" value="RNA-binding domain, RBD"/>
    <property type="match status" value="3"/>
</dbReference>
<sequence length="640" mass="71199">MASSFLNNQPQGFPQKNQFMAQENNMANEMYYDMAKQPMSNGMVSNAPQLTNNNILLNNSMIQAQRDELLYNEQHMFANGNTMNPVWQRDNTQKFVQPQKQRSNFSNENPMQATPGMNGSRYNMLNPLLQQKFPSSLNGMITTESEDYSLSQVSSLSSLSAPTEQMMLQNNGTHSNMSTAVPIGVSPSNTLAAASAVTQANTPGTMLMSNQNASNPLDFTSAPSRTVYLGNVPPTLTIKELLDHVRSGVVEEAKILPEKMCAFVSFVDESSALLFHSDAILKRLNIENRDIKVGWGKPTTLDPSLASHIINDGATRNVYIGQGSHDKTEQDNNEPLTEEKLLDDLREYGDIDSIKIIPEKNIAFVHFASISNAIKVVSTLAQRNPYYQDKKIFYGKDRCAFITKTQQHNAAQFLGVQPEMEHLMRYTDRGFISNALLQQSAAAAAIATSAGGPNNLGNRTVYLGNLPKGVKIEEICNAVRGGLLQSIKLLEDRHVCFVSFIDPTAAAQFYAMSSLYGFTIQRQRCKVGWGKHSGPLPNALALAVSNGASRNVYLGNIDFERDAKSQKPIFNEQTLREIFQEYGEVEQINFLIEKKCCFINFTNINNAIFAMDKIKSNPHFKDLKINFGKDRCGNVPHQIR</sequence>
<reference evidence="4 5" key="1">
    <citation type="submission" date="2024-05" db="EMBL/GenBank/DDBJ databases">
        <title>Long read based assembly of the Candida bracarensis genome reveals expanded adhesin content.</title>
        <authorList>
            <person name="Marcet-Houben M."/>
            <person name="Ksiezopolska E."/>
            <person name="Gabaldon T."/>
        </authorList>
    </citation>
    <scope>NUCLEOTIDE SEQUENCE [LARGE SCALE GENOMIC DNA]</scope>
    <source>
        <strain evidence="4 5">CBM6</strain>
    </source>
</reference>
<gene>
    <name evidence="4" type="ORF">RNJ44_02206</name>
</gene>
<feature type="domain" description="RRM" evidence="3">
    <location>
        <begin position="459"/>
        <end position="532"/>
    </location>
</feature>
<dbReference type="Proteomes" id="UP001623330">
    <property type="component" value="Unassembled WGS sequence"/>
</dbReference>
<dbReference type="Gene3D" id="3.30.70.330">
    <property type="match status" value="4"/>
</dbReference>
<dbReference type="SMART" id="SM00360">
    <property type="entry name" value="RRM"/>
    <property type="match status" value="4"/>
</dbReference>
<dbReference type="InterPro" id="IPR039171">
    <property type="entry name" value="Cwc2/Slt11"/>
</dbReference>
<evidence type="ECO:0000313" key="4">
    <source>
        <dbReference type="EMBL" id="KAL3229119.1"/>
    </source>
</evidence>
<evidence type="ECO:0000313" key="5">
    <source>
        <dbReference type="Proteomes" id="UP001623330"/>
    </source>
</evidence>
<evidence type="ECO:0000256" key="1">
    <source>
        <dbReference type="ARBA" id="ARBA00022884"/>
    </source>
</evidence>
<keyword evidence="1 2" id="KW-0694">RNA-binding</keyword>
<feature type="domain" description="RRM" evidence="3">
    <location>
        <begin position="550"/>
        <end position="630"/>
    </location>
</feature>
<dbReference type="InterPro" id="IPR012677">
    <property type="entry name" value="Nucleotide-bd_a/b_plait_sf"/>
</dbReference>
<dbReference type="PROSITE" id="PS50102">
    <property type="entry name" value="RRM"/>
    <property type="match status" value="4"/>
</dbReference>
<accession>A0ABR4NN08</accession>
<protein>
    <recommendedName>
        <fullName evidence="3">RRM domain-containing protein</fullName>
    </recommendedName>
</protein>
<name>A0ABR4NN08_9SACH</name>